<proteinExistence type="predicted"/>
<protein>
    <submittedName>
        <fullName evidence="1">Uncharacterized protein</fullName>
    </submittedName>
</protein>
<keyword evidence="2" id="KW-1185">Reference proteome</keyword>
<dbReference type="Proteomes" id="UP001205740">
    <property type="component" value="Unassembled WGS sequence"/>
</dbReference>
<dbReference type="RefSeq" id="WP_253656626.1">
    <property type="nucleotide sequence ID" value="NZ_BAAAOE010000002.1"/>
</dbReference>
<evidence type="ECO:0000313" key="2">
    <source>
        <dbReference type="Proteomes" id="UP001205740"/>
    </source>
</evidence>
<sequence length="83" mass="8974">MSTDTHPADVDADDLDLGRAAEDLRATGLSWPAIADQLAEPQVYVQRAHTAYLAHVDELAARDQLCLFDDPASLSHPHATHAT</sequence>
<organism evidence="1 2">
    <name type="scientific">Williamsia serinedens</name>
    <dbReference type="NCBI Taxonomy" id="391736"/>
    <lineage>
        <taxon>Bacteria</taxon>
        <taxon>Bacillati</taxon>
        <taxon>Actinomycetota</taxon>
        <taxon>Actinomycetes</taxon>
        <taxon>Mycobacteriales</taxon>
        <taxon>Nocardiaceae</taxon>
        <taxon>Williamsia</taxon>
    </lineage>
</organism>
<evidence type="ECO:0000313" key="1">
    <source>
        <dbReference type="EMBL" id="MCP2163053.1"/>
    </source>
</evidence>
<name>A0ABT1H8W1_9NOCA</name>
<gene>
    <name evidence="1" type="ORF">LX12_004266</name>
</gene>
<comment type="caution">
    <text evidence="1">The sequence shown here is derived from an EMBL/GenBank/DDBJ whole genome shotgun (WGS) entry which is preliminary data.</text>
</comment>
<accession>A0ABT1H8W1</accession>
<reference evidence="1 2" key="1">
    <citation type="submission" date="2022-06" db="EMBL/GenBank/DDBJ databases">
        <title>Genomic Encyclopedia of Archaeal and Bacterial Type Strains, Phase II (KMG-II): from individual species to whole genera.</title>
        <authorList>
            <person name="Goeker M."/>
        </authorList>
    </citation>
    <scope>NUCLEOTIDE SEQUENCE [LARGE SCALE GENOMIC DNA]</scope>
    <source>
        <strain evidence="1 2">DSM 45037</strain>
    </source>
</reference>
<dbReference type="EMBL" id="JAMTCG010000011">
    <property type="protein sequence ID" value="MCP2163053.1"/>
    <property type="molecule type" value="Genomic_DNA"/>
</dbReference>